<sequence>MFGLLRLKAVATFAAACLPFWGAAALAQDGHYTPSEEDSVLFQLQVKQYRLMNEVRGYRTPDGVCVDLADLIQSLDIPVRLDRKSRRATGWIFAEEQTLTIDRDTSTVQTMNMTRGLQPGEIHDTPEGWCIDTRSLGGWLGVTLTPNLRNSSLTIDSEKRLPFVDAIERQSRAARLHPERERTDFSAYPQARQPYALWRMPSVDVVAQANYNHGGRHSQLNTRYEIFASGEVARASFDLRLASDSDGVPDSLRIRAYRMDPDRGLLGPLKATQAVAGDVDMISGNLAGASGAGRGAFISNRALDQSDRFGTTILRGTLPLGWDAELYRNGQLLAFQNNKPDGRYEFEVNLLFGNNDLDVVLYGPQGQIRRESKDIQIGYDSLPPGTIEYWAGVIQRNHDLISFGRPPPGSRLDAGWQYAAGAQYGLDRRTVIGANAHSLYYALRRRDYLELNLQRALGPVLINLSGAQELGRGRAYKLDMIGKIGQLNIQGQSLLVDGSFVSGLIDPRDKTSHSLNVDTFLPSQRMPISLSGGMKITDRRDGSQVNEAAARASLLMPRVSLTGYVTYRDTVGQSDWDDGTRIGLLANTRFLGLTARGEASYKVDGQQTGFDKASLTIEKNLGGLSELRLDIEHTHRTGTTEFDLGLIRQFRKVAITASGSVDTEGSVGANVALNFSLGQDPLTGRWRLSSEKLAQRGQAAISVFLDENGDGRRSDDEEPLTSVGVNAGAVGSSEPTDQLGHTIVEGLQPYQKVLIGIDESTLPDPFLMPQGKGVVVTPRPGISSVIEIAVSPTGEVEGTLNGPENVPLAGAKLNLIDCNGAVAASTVSEYDGFFLFDRVVYGRYQLRLASDSQAVLGVDAHVADGIEIGPQQTIDRLGTVRLHLASQIAHGPRSQGQTGP</sequence>
<protein>
    <submittedName>
        <fullName evidence="3">Carboxypeptidase regulatory-like domain-containing protein</fullName>
    </submittedName>
</protein>
<proteinExistence type="predicted"/>
<keyword evidence="4" id="KW-1185">Reference proteome</keyword>
<dbReference type="RefSeq" id="WP_214536947.1">
    <property type="nucleotide sequence ID" value="NZ_JAHFVK010000002.1"/>
</dbReference>
<feature type="signal peptide" evidence="2">
    <location>
        <begin position="1"/>
        <end position="27"/>
    </location>
</feature>
<accession>A0ABS5W670</accession>
<evidence type="ECO:0000313" key="4">
    <source>
        <dbReference type="Proteomes" id="UP000811255"/>
    </source>
</evidence>
<evidence type="ECO:0000313" key="3">
    <source>
        <dbReference type="EMBL" id="MBT2135258.1"/>
    </source>
</evidence>
<organism evidence="3 4">
    <name type="scientific">Croceibacterium selenioxidans</name>
    <dbReference type="NCBI Taxonomy" id="2838833"/>
    <lineage>
        <taxon>Bacteria</taxon>
        <taxon>Pseudomonadati</taxon>
        <taxon>Pseudomonadota</taxon>
        <taxon>Alphaproteobacteria</taxon>
        <taxon>Sphingomonadales</taxon>
        <taxon>Erythrobacteraceae</taxon>
        <taxon>Croceibacterium</taxon>
    </lineage>
</organism>
<reference evidence="3 4" key="1">
    <citation type="submission" date="2021-05" db="EMBL/GenBank/DDBJ databases">
        <title>Croceibacterium sp. LX-88 genome sequence.</title>
        <authorList>
            <person name="Luo X."/>
        </authorList>
    </citation>
    <scope>NUCLEOTIDE SEQUENCE [LARGE SCALE GENOMIC DNA]</scope>
    <source>
        <strain evidence="3 4">LX-88</strain>
    </source>
</reference>
<dbReference type="SUPFAM" id="SSF49478">
    <property type="entry name" value="Cna protein B-type domain"/>
    <property type="match status" value="1"/>
</dbReference>
<evidence type="ECO:0000256" key="2">
    <source>
        <dbReference type="SAM" id="SignalP"/>
    </source>
</evidence>
<gene>
    <name evidence="3" type="ORF">KK137_13050</name>
</gene>
<evidence type="ECO:0000256" key="1">
    <source>
        <dbReference type="SAM" id="MobiDB-lite"/>
    </source>
</evidence>
<feature type="region of interest" description="Disordered" evidence="1">
    <location>
        <begin position="708"/>
        <end position="735"/>
    </location>
</feature>
<dbReference type="EMBL" id="JAHFVK010000002">
    <property type="protein sequence ID" value="MBT2135258.1"/>
    <property type="molecule type" value="Genomic_DNA"/>
</dbReference>
<dbReference type="Proteomes" id="UP000811255">
    <property type="component" value="Unassembled WGS sequence"/>
</dbReference>
<feature type="chain" id="PRO_5046778809" evidence="2">
    <location>
        <begin position="28"/>
        <end position="900"/>
    </location>
</feature>
<keyword evidence="2" id="KW-0732">Signal</keyword>
<comment type="caution">
    <text evidence="3">The sequence shown here is derived from an EMBL/GenBank/DDBJ whole genome shotgun (WGS) entry which is preliminary data.</text>
</comment>
<name>A0ABS5W670_9SPHN</name>